<reference evidence="1" key="2">
    <citation type="submission" date="2021-01" db="EMBL/GenBank/DDBJ databases">
        <authorList>
            <person name="Schikora-Tamarit M.A."/>
        </authorList>
    </citation>
    <scope>NUCLEOTIDE SEQUENCE</scope>
    <source>
        <strain evidence="1">CBS2887</strain>
    </source>
</reference>
<organism evidence="1 2">
    <name type="scientific">Wickerhamomyces pijperi</name>
    <name type="common">Yeast</name>
    <name type="synonym">Pichia pijperi</name>
    <dbReference type="NCBI Taxonomy" id="599730"/>
    <lineage>
        <taxon>Eukaryota</taxon>
        <taxon>Fungi</taxon>
        <taxon>Dikarya</taxon>
        <taxon>Ascomycota</taxon>
        <taxon>Saccharomycotina</taxon>
        <taxon>Saccharomycetes</taxon>
        <taxon>Phaffomycetales</taxon>
        <taxon>Wickerhamomycetaceae</taxon>
        <taxon>Wickerhamomyces</taxon>
    </lineage>
</organism>
<proteinExistence type="predicted"/>
<evidence type="ECO:0000313" key="1">
    <source>
        <dbReference type="EMBL" id="KAH3673048.1"/>
    </source>
</evidence>
<comment type="caution">
    <text evidence="1">The sequence shown here is derived from an EMBL/GenBank/DDBJ whole genome shotgun (WGS) entry which is preliminary data.</text>
</comment>
<accession>A0A9P8PIQ8</accession>
<dbReference type="AlphaFoldDB" id="A0A9P8PIQ8"/>
<sequence>MKVGMALFILEIASFLNFWERISSPAKVSPGSNLNLANKNNNNPFLFPVGKTETPKTSSANLILNVNSSGTLMISVGVCGSAFNGSVQL</sequence>
<keyword evidence="2" id="KW-1185">Reference proteome</keyword>
<evidence type="ECO:0000313" key="2">
    <source>
        <dbReference type="Proteomes" id="UP000774326"/>
    </source>
</evidence>
<dbReference type="Proteomes" id="UP000774326">
    <property type="component" value="Unassembled WGS sequence"/>
</dbReference>
<gene>
    <name evidence="1" type="ORF">WICPIJ_009934</name>
</gene>
<protein>
    <submittedName>
        <fullName evidence="1">Uncharacterized protein</fullName>
    </submittedName>
</protein>
<dbReference type="EMBL" id="JAEUBG010005713">
    <property type="protein sequence ID" value="KAH3673048.1"/>
    <property type="molecule type" value="Genomic_DNA"/>
</dbReference>
<name>A0A9P8PIQ8_WICPI</name>
<reference evidence="1" key="1">
    <citation type="journal article" date="2021" name="Open Biol.">
        <title>Shared evolutionary footprints suggest mitochondrial oxidative damage underlies multiple complex I losses in fungi.</title>
        <authorList>
            <person name="Schikora-Tamarit M.A."/>
            <person name="Marcet-Houben M."/>
            <person name="Nosek J."/>
            <person name="Gabaldon T."/>
        </authorList>
    </citation>
    <scope>NUCLEOTIDE SEQUENCE</scope>
    <source>
        <strain evidence="1">CBS2887</strain>
    </source>
</reference>